<evidence type="ECO:0008006" key="3">
    <source>
        <dbReference type="Google" id="ProtNLM"/>
    </source>
</evidence>
<dbReference type="GO" id="GO:0003677">
    <property type="term" value="F:DNA binding"/>
    <property type="evidence" value="ECO:0007669"/>
    <property type="project" value="InterPro"/>
</dbReference>
<sequence length="88" mass="9739">MTDTTITPAEAKALREKLGLSQDEMAEAVRLNGGRAIRKQEAGEHKLSGPQTLCIDYMLEYGLLPEKTIKKNRKKLKKLVDTSGQIGL</sequence>
<comment type="caution">
    <text evidence="1">The sequence shown here is derived from an EMBL/GenBank/DDBJ whole genome shotgun (WGS) entry which is preliminary data.</text>
</comment>
<protein>
    <recommendedName>
        <fullName evidence="3">HTH cro/C1-type domain-containing protein</fullName>
    </recommendedName>
</protein>
<gene>
    <name evidence="1" type="ORF">EU556_20685</name>
</gene>
<dbReference type="EMBL" id="SRLA01000005">
    <property type="protein sequence ID" value="TGE04604.1"/>
    <property type="molecule type" value="Genomic_DNA"/>
</dbReference>
<dbReference type="Gene3D" id="1.10.260.40">
    <property type="entry name" value="lambda repressor-like DNA-binding domains"/>
    <property type="match status" value="1"/>
</dbReference>
<organism evidence="1 2">
    <name type="scientific">Hymenobacter fodinae</name>
    <dbReference type="NCBI Taxonomy" id="2510796"/>
    <lineage>
        <taxon>Bacteria</taxon>
        <taxon>Pseudomonadati</taxon>
        <taxon>Bacteroidota</taxon>
        <taxon>Cytophagia</taxon>
        <taxon>Cytophagales</taxon>
        <taxon>Hymenobacteraceae</taxon>
        <taxon>Hymenobacter</taxon>
    </lineage>
</organism>
<dbReference type="Proteomes" id="UP000298337">
    <property type="component" value="Unassembled WGS sequence"/>
</dbReference>
<accession>A0A4Z0P023</accession>
<dbReference type="AlphaFoldDB" id="A0A4Z0P023"/>
<dbReference type="InterPro" id="IPR010982">
    <property type="entry name" value="Lambda_DNA-bd_dom_sf"/>
</dbReference>
<reference evidence="1 2" key="1">
    <citation type="submission" date="2019-04" db="EMBL/GenBank/DDBJ databases">
        <authorList>
            <person name="Feng G."/>
            <person name="Zhang J."/>
            <person name="Zhu H."/>
        </authorList>
    </citation>
    <scope>NUCLEOTIDE SEQUENCE [LARGE SCALE GENOMIC DNA]</scope>
    <source>
        <strain evidence="1 2">92R-1</strain>
    </source>
</reference>
<evidence type="ECO:0000313" key="1">
    <source>
        <dbReference type="EMBL" id="TGE04604.1"/>
    </source>
</evidence>
<dbReference type="RefSeq" id="WP_135436048.1">
    <property type="nucleotide sequence ID" value="NZ_SRLA01000005.1"/>
</dbReference>
<evidence type="ECO:0000313" key="2">
    <source>
        <dbReference type="Proteomes" id="UP000298337"/>
    </source>
</evidence>
<proteinExistence type="predicted"/>
<name>A0A4Z0P023_9BACT</name>
<keyword evidence="2" id="KW-1185">Reference proteome</keyword>
<dbReference type="OrthoDB" id="8454073at2"/>